<evidence type="ECO:0008006" key="3">
    <source>
        <dbReference type="Google" id="ProtNLM"/>
    </source>
</evidence>
<dbReference type="EnsemblPlants" id="MELO3C035622.2.1">
    <property type="protein sequence ID" value="MELO3C035622.2.1"/>
    <property type="gene ID" value="MELO3C035622.2"/>
</dbReference>
<reference evidence="2" key="1">
    <citation type="submission" date="2023-03" db="UniProtKB">
        <authorList>
            <consortium name="EnsemblPlants"/>
        </authorList>
    </citation>
    <scope>IDENTIFICATION</scope>
</reference>
<dbReference type="AlphaFoldDB" id="A0A9I9ELX5"/>
<keyword evidence="1" id="KW-0472">Membrane</keyword>
<feature type="transmembrane region" description="Helical" evidence="1">
    <location>
        <begin position="200"/>
        <end position="230"/>
    </location>
</feature>
<keyword evidence="1" id="KW-0812">Transmembrane</keyword>
<organism evidence="2">
    <name type="scientific">Cucumis melo</name>
    <name type="common">Muskmelon</name>
    <dbReference type="NCBI Taxonomy" id="3656"/>
    <lineage>
        <taxon>Eukaryota</taxon>
        <taxon>Viridiplantae</taxon>
        <taxon>Streptophyta</taxon>
        <taxon>Embryophyta</taxon>
        <taxon>Tracheophyta</taxon>
        <taxon>Spermatophyta</taxon>
        <taxon>Magnoliopsida</taxon>
        <taxon>eudicotyledons</taxon>
        <taxon>Gunneridae</taxon>
        <taxon>Pentapetalae</taxon>
        <taxon>rosids</taxon>
        <taxon>fabids</taxon>
        <taxon>Cucurbitales</taxon>
        <taxon>Cucurbitaceae</taxon>
        <taxon>Benincaseae</taxon>
        <taxon>Cucumis</taxon>
    </lineage>
</organism>
<name>A0A9I9ELX5_CUCME</name>
<proteinExistence type="predicted"/>
<evidence type="ECO:0000256" key="1">
    <source>
        <dbReference type="SAM" id="Phobius"/>
    </source>
</evidence>
<evidence type="ECO:0000313" key="2">
    <source>
        <dbReference type="EnsemblPlants" id="MELO3C035622.2.1"/>
    </source>
</evidence>
<protein>
    <recommendedName>
        <fullName evidence="3">Transmembrane protein</fullName>
    </recommendedName>
</protein>
<keyword evidence="1" id="KW-1133">Transmembrane helix</keyword>
<dbReference type="Gramene" id="MELO3C035622.2.1">
    <property type="protein sequence ID" value="MELO3C035622.2.1"/>
    <property type="gene ID" value="MELO3C035622.2"/>
</dbReference>
<sequence>MEVTCLVLHKTIIKLLKNAREKRCNLPNSKISQEFFVIMHKISLLMSIGLNLNDNFLGYSHVYVALIFLDGKNKLVNEAVRGPTLKIHHRSPFVGVRAINAYRARSFYFAFLPIVVAPKLAPFIFIRFSFRSSKPHPPSFDPLFQSISPHIHSSMISFTHKLQPNNTVVRQGMDSIGDHYLNSLGTDIFIGEDLDWSLPFLYFSVSLFLSLLKMLMMFLSGICVDFFVLFGPFLSNDLSDDEFMNPAHREAAGAHSQRL</sequence>
<feature type="transmembrane region" description="Helical" evidence="1">
    <location>
        <begin position="107"/>
        <end position="130"/>
    </location>
</feature>
<accession>A0A9I9ELX5</accession>